<dbReference type="InterPro" id="IPR011625">
    <property type="entry name" value="A2M_N_BRD"/>
</dbReference>
<dbReference type="InterPro" id="IPR041555">
    <property type="entry name" value="MG3"/>
</dbReference>
<dbReference type="Gene3D" id="2.60.120.1540">
    <property type="match status" value="1"/>
</dbReference>
<dbReference type="SUPFAM" id="SSF48239">
    <property type="entry name" value="Terpenoid cyclases/Protein prenyltransferases"/>
    <property type="match status" value="1"/>
</dbReference>
<keyword evidence="2" id="KW-0646">Protease inhibitor</keyword>
<accession>E6Y2A5</accession>
<dbReference type="SMART" id="SM01359">
    <property type="entry name" value="A2M_N_2"/>
    <property type="match status" value="1"/>
</dbReference>
<dbReference type="InterPro" id="IPR014756">
    <property type="entry name" value="Ig_E-set"/>
</dbReference>
<keyword evidence="6" id="KW-0325">Glycoprotein</keyword>
<dbReference type="InterPro" id="IPR011626">
    <property type="entry name" value="Alpha-macroglobulin_TED"/>
</dbReference>
<keyword evidence="4" id="KW-0722">Serine protease inhibitor</keyword>
<dbReference type="Pfam" id="PF07703">
    <property type="entry name" value="A2M_BRD"/>
    <property type="match status" value="1"/>
</dbReference>
<dbReference type="Gene3D" id="2.60.40.1940">
    <property type="match status" value="1"/>
</dbReference>
<feature type="signal peptide" evidence="7">
    <location>
        <begin position="1"/>
        <end position="17"/>
    </location>
</feature>
<name>E6Y2A5_PENCE</name>
<feature type="domain" description="Alpha-macroglobulin receptor-binding" evidence="10">
    <location>
        <begin position="1403"/>
        <end position="1492"/>
    </location>
</feature>
<dbReference type="CDD" id="cd02897">
    <property type="entry name" value="A2M_2"/>
    <property type="match status" value="1"/>
</dbReference>
<organism evidence="11">
    <name type="scientific">Penaeus chinensis</name>
    <name type="common">Fleshy prawn</name>
    <name type="synonym">Fenneropenaeus chinensis</name>
    <dbReference type="NCBI Taxonomy" id="139456"/>
    <lineage>
        <taxon>Eukaryota</taxon>
        <taxon>Metazoa</taxon>
        <taxon>Ecdysozoa</taxon>
        <taxon>Arthropoda</taxon>
        <taxon>Crustacea</taxon>
        <taxon>Multicrustacea</taxon>
        <taxon>Malacostraca</taxon>
        <taxon>Eumalacostraca</taxon>
        <taxon>Eucarida</taxon>
        <taxon>Decapoda</taxon>
        <taxon>Dendrobranchiata</taxon>
        <taxon>Penaeoidea</taxon>
        <taxon>Penaeidae</taxon>
        <taxon>Penaeus</taxon>
    </lineage>
</organism>
<reference evidence="11" key="1">
    <citation type="submission" date="2007-02" db="EMBL/GenBank/DDBJ databases">
        <title>Cloning and characterization of an alpha 2 macroglobulin from shrimp Fenneropenaeus chinensis.</title>
        <authorList>
            <person name="Xiang J."/>
            <person name="Ma H."/>
            <person name="Li F."/>
            <person name="Wang B."/>
            <person name="Zhang J."/>
        </authorList>
    </citation>
    <scope>NUCLEOTIDE SEQUENCE</scope>
</reference>
<feature type="domain" description="Alpha-2-macroglobulin bait region" evidence="8">
    <location>
        <begin position="433"/>
        <end position="599"/>
    </location>
</feature>
<dbReference type="Pfam" id="PF00207">
    <property type="entry name" value="A2M"/>
    <property type="match status" value="1"/>
</dbReference>
<evidence type="ECO:0000256" key="4">
    <source>
        <dbReference type="ARBA" id="ARBA00022900"/>
    </source>
</evidence>
<dbReference type="EMBL" id="EF434410">
    <property type="protein sequence ID" value="ABP97431.1"/>
    <property type="molecule type" value="mRNA"/>
</dbReference>
<dbReference type="PROSITE" id="PS00477">
    <property type="entry name" value="ALPHA_2_MACROGLOBULIN"/>
    <property type="match status" value="1"/>
</dbReference>
<evidence type="ECO:0000259" key="10">
    <source>
        <dbReference type="SMART" id="SM01361"/>
    </source>
</evidence>
<protein>
    <submittedName>
        <fullName evidence="11">Alpha 2 macroglobulin</fullName>
    </submittedName>
</protein>
<dbReference type="PANTHER" id="PTHR11412:SF171">
    <property type="entry name" value="PREGNANCY ZONE PROTEIN-LIKE PROTEIN"/>
    <property type="match status" value="1"/>
</dbReference>
<dbReference type="InterPro" id="IPR019742">
    <property type="entry name" value="MacrogloblnA2_CS"/>
</dbReference>
<dbReference type="SUPFAM" id="SSF81296">
    <property type="entry name" value="E set domains"/>
    <property type="match status" value="1"/>
</dbReference>
<proteinExistence type="evidence at transcript level"/>
<evidence type="ECO:0000256" key="2">
    <source>
        <dbReference type="ARBA" id="ARBA00022690"/>
    </source>
</evidence>
<keyword evidence="3 7" id="KW-0732">Signal</keyword>
<dbReference type="Pfam" id="PF01835">
    <property type="entry name" value="MG2"/>
    <property type="match status" value="1"/>
</dbReference>
<dbReference type="Pfam" id="PF17791">
    <property type="entry name" value="MG3"/>
    <property type="match status" value="1"/>
</dbReference>
<evidence type="ECO:0000313" key="11">
    <source>
        <dbReference type="EMBL" id="ABP97431.1"/>
    </source>
</evidence>
<dbReference type="InterPro" id="IPR001599">
    <property type="entry name" value="Macroglobln_a2"/>
</dbReference>
<dbReference type="SMR" id="E6Y2A5"/>
<evidence type="ECO:0000256" key="6">
    <source>
        <dbReference type="ARBA" id="ARBA00023180"/>
    </source>
</evidence>
<dbReference type="InterPro" id="IPR008930">
    <property type="entry name" value="Terpenoid_cyclase/PrenylTrfase"/>
</dbReference>
<dbReference type="SMART" id="SM01361">
    <property type="entry name" value="A2M_recep"/>
    <property type="match status" value="1"/>
</dbReference>
<dbReference type="InterPro" id="IPR050473">
    <property type="entry name" value="A2M/Complement_sys"/>
</dbReference>
<evidence type="ECO:0000259" key="9">
    <source>
        <dbReference type="SMART" id="SM01360"/>
    </source>
</evidence>
<dbReference type="GO" id="GO:0005615">
    <property type="term" value="C:extracellular space"/>
    <property type="evidence" value="ECO:0007669"/>
    <property type="project" value="InterPro"/>
</dbReference>
<feature type="chain" id="PRO_5003216077" evidence="7">
    <location>
        <begin position="18"/>
        <end position="1501"/>
    </location>
</feature>
<evidence type="ECO:0000256" key="5">
    <source>
        <dbReference type="ARBA" id="ARBA00023157"/>
    </source>
</evidence>
<dbReference type="InterPro" id="IPR047565">
    <property type="entry name" value="Alpha-macroglob_thiol-ester_cl"/>
</dbReference>
<dbReference type="PANTHER" id="PTHR11412">
    <property type="entry name" value="MACROGLOBULIN / COMPLEMENT"/>
    <property type="match status" value="1"/>
</dbReference>
<dbReference type="Pfam" id="PF07677">
    <property type="entry name" value="A2M_recep"/>
    <property type="match status" value="1"/>
</dbReference>
<dbReference type="OrthoDB" id="6348147at2759"/>
<dbReference type="Pfam" id="PF07678">
    <property type="entry name" value="TED_complement"/>
    <property type="match status" value="1"/>
</dbReference>
<comment type="similarity">
    <text evidence="1">Belongs to the protease inhibitor I39 (alpha-2-macroglobulin) family.</text>
</comment>
<dbReference type="SUPFAM" id="SSF49410">
    <property type="entry name" value="Alpha-macroglobulin receptor domain"/>
    <property type="match status" value="1"/>
</dbReference>
<dbReference type="Gene3D" id="1.50.10.20">
    <property type="match status" value="1"/>
</dbReference>
<dbReference type="SMART" id="SM01419">
    <property type="entry name" value="Thiol-ester_cl"/>
    <property type="match status" value="1"/>
</dbReference>
<dbReference type="Gene3D" id="2.60.40.690">
    <property type="entry name" value="Alpha-macroglobulin, receptor-binding domain"/>
    <property type="match status" value="1"/>
</dbReference>
<sequence>MLVGLLLGLGTLAFCSGSYFVTTPRRWIPGEENQLCINLQNPESPGGRLSLSMITPNGRSYKEDTNTTILPTQTLTVTAGQYHQCHKFRLPEGEFYRGYLSLNGVLDGARVDETVEVSLRRNRNLTFIQTDKYLYQPGQEVKFRILTVYGWKAFVSRDEYPEVWVTSPSRTRLAQWKRVDSSAGLVHLTFQLADEPEEGTYTINVRGADQTLNTRIFKVEVYVLPRFEVQVTPPKYMLATDSRFTFRACANYTFGQPVKGKMTLEVSNNERKRCLSKYKKTVLATGCHDFEVTADDLRIMDCSVYNVRATAIVEEEGTGVTFNASAFESVRRTAVTLKAVREDAYKKPNLPYTLRVQAPLPGDTPAPGVPMEVCYAGRCRNRTTDAEGKVTAVILSGNFNRIIMSTLDCRAEMNPSVFSKELEHYYSPSNSALQIQVPEESISCTPGKHQRYLVDILYSANNTASTRLNGQIIARGKVQRWWTVPVDFKPARMPFDTQQLVEEPYTPAHPIVTGVIRVLITITPTSSPTVQVLVWYTREDGEVVSDAAELKVDPCLLHETRLTWKSTREQPGEETTLSLQARGDSICSVGVVDKSTELLNPDPDPIKLERNSNYLGGYTISPWLNSQIDDAKYCEDKIFRQAGVQQDSGPGTEDILPPYRRRYYSEYVDSLKMFSDSGLYVFSDHTLETRPCEEDEWDFYDRPYPDMPVFANGVAAGMSPDREFDTATRPEDEARQGNRPRTRFPETWLWDIVVLPSSGVLSQSVTVPDTITEWVGKAVCAHPEVGVGLSEKVSITAFTPFFTDLTLPPSVKRGEILPVKISVFNYLAQPLPVTVHLLESPEYEVVEDPSLRGAGNRRSACVAPQDKVVHVIKIRPLALGDVNLTVSAFTDTSGVSSCGVGRPVQRRDTLIKPIRVEAEGFLREKTFSKYVCADELRDEPDSAVVWELTPPQDIVPDSERGWVTVVGDLLALSLQKLGHLIRLPSGCGEQNMINFAPNVYMMQYLTATEQNTVESTEKLLRFMKLGYQRELLYLRSNGSYSTFGSADDSGSTWLTAFVLKSFVQAKEFIYIDDSSLNRTRDWLVSSELDRSGCVIPVGKVISKGLKGGLQGKGSPVPLTAYVLIALLEAGVSANDPIVTQTTRCVLDDTTRDPYTIALKAYALALHGHPRYTAVLQQLLELAIEDDEGMHWELQRQFYSSNSLAVETAGYAILAMMANPERYLLDARKIVKWITTKRNGYGGFYSTQDTIVALQALASYEANTYEGKLDLVATVTSFSFRESEKFQQTQQQFQQTQQFQQSQKWQFKRSVSTVGNLVHEFTINEDNKLLQQQVSLPEFPTYVKITMEGQGCAVMQAVLRYNVPNAEPSDAFSLKVDADNAPGRDCKRKRIRACSAYLLPDGESNMAVIEVNLISGFIPVKDDLRAVLWRNPKVVKRYEVDGSKVSFYIEEFTAEEVCVTFNALREVKVENTKPGTVVVYDYYEPEFAVSATYTFPYLDGCD</sequence>
<evidence type="ECO:0000256" key="1">
    <source>
        <dbReference type="ARBA" id="ARBA00010952"/>
    </source>
</evidence>
<evidence type="ECO:0000256" key="7">
    <source>
        <dbReference type="SAM" id="SignalP"/>
    </source>
</evidence>
<dbReference type="Gene3D" id="2.60.40.10">
    <property type="entry name" value="Immunoglobulins"/>
    <property type="match status" value="2"/>
</dbReference>
<feature type="domain" description="Alpha-2-macroglobulin" evidence="9">
    <location>
        <begin position="747"/>
        <end position="837"/>
    </location>
</feature>
<dbReference type="InterPro" id="IPR041813">
    <property type="entry name" value="A2M_TED"/>
</dbReference>
<dbReference type="Gene3D" id="2.20.130.20">
    <property type="match status" value="1"/>
</dbReference>
<keyword evidence="5" id="KW-1015">Disulfide bond</keyword>
<dbReference type="Gene3D" id="2.60.40.1930">
    <property type="match status" value="2"/>
</dbReference>
<dbReference type="SMART" id="SM01360">
    <property type="entry name" value="A2M"/>
    <property type="match status" value="1"/>
</dbReference>
<dbReference type="GO" id="GO:0004867">
    <property type="term" value="F:serine-type endopeptidase inhibitor activity"/>
    <property type="evidence" value="ECO:0007669"/>
    <property type="project" value="UniProtKB-KW"/>
</dbReference>
<dbReference type="InterPro" id="IPR036595">
    <property type="entry name" value="A-macroglobulin_rcpt-bd_sf"/>
</dbReference>
<evidence type="ECO:0000259" key="8">
    <source>
        <dbReference type="SMART" id="SM01359"/>
    </source>
</evidence>
<dbReference type="InterPro" id="IPR013783">
    <property type="entry name" value="Ig-like_fold"/>
</dbReference>
<dbReference type="InterPro" id="IPR002890">
    <property type="entry name" value="MG2"/>
</dbReference>
<dbReference type="InterPro" id="IPR009048">
    <property type="entry name" value="A-macroglobulin_rcpt-bd"/>
</dbReference>
<evidence type="ECO:0000256" key="3">
    <source>
        <dbReference type="ARBA" id="ARBA00022729"/>
    </source>
</evidence>